<accession>A0A8T0HKW9</accession>
<name>A0A8T0HKW9_CERPU</name>
<proteinExistence type="predicted"/>
<feature type="region of interest" description="Disordered" evidence="1">
    <location>
        <begin position="82"/>
        <end position="180"/>
    </location>
</feature>
<evidence type="ECO:0000313" key="2">
    <source>
        <dbReference type="EMBL" id="KAG0571424.1"/>
    </source>
</evidence>
<comment type="caution">
    <text evidence="2">The sequence shown here is derived from an EMBL/GenBank/DDBJ whole genome shotgun (WGS) entry which is preliminary data.</text>
</comment>
<reference evidence="2" key="1">
    <citation type="submission" date="2020-06" db="EMBL/GenBank/DDBJ databases">
        <title>WGS assembly of Ceratodon purpureus strain R40.</title>
        <authorList>
            <person name="Carey S.B."/>
            <person name="Jenkins J."/>
            <person name="Shu S."/>
            <person name="Lovell J.T."/>
            <person name="Sreedasyam A."/>
            <person name="Maumus F."/>
            <person name="Tiley G.P."/>
            <person name="Fernandez-Pozo N."/>
            <person name="Barry K."/>
            <person name="Chen C."/>
            <person name="Wang M."/>
            <person name="Lipzen A."/>
            <person name="Daum C."/>
            <person name="Saski C.A."/>
            <person name="Payton A.C."/>
            <person name="Mcbreen J.C."/>
            <person name="Conrad R.E."/>
            <person name="Kollar L.M."/>
            <person name="Olsson S."/>
            <person name="Huttunen S."/>
            <person name="Landis J.B."/>
            <person name="Wickett N.J."/>
            <person name="Johnson M.G."/>
            <person name="Rensing S.A."/>
            <person name="Grimwood J."/>
            <person name="Schmutz J."/>
            <person name="Mcdaniel S.F."/>
        </authorList>
    </citation>
    <scope>NUCLEOTIDE SEQUENCE</scope>
    <source>
        <strain evidence="2">R40</strain>
    </source>
</reference>
<protein>
    <submittedName>
        <fullName evidence="2">Uncharacterized protein</fullName>
    </submittedName>
</protein>
<evidence type="ECO:0000313" key="3">
    <source>
        <dbReference type="Proteomes" id="UP000822688"/>
    </source>
</evidence>
<feature type="region of interest" description="Disordered" evidence="1">
    <location>
        <begin position="1"/>
        <end position="44"/>
    </location>
</feature>
<organism evidence="2 3">
    <name type="scientific">Ceratodon purpureus</name>
    <name type="common">Fire moss</name>
    <name type="synonym">Dicranum purpureum</name>
    <dbReference type="NCBI Taxonomy" id="3225"/>
    <lineage>
        <taxon>Eukaryota</taxon>
        <taxon>Viridiplantae</taxon>
        <taxon>Streptophyta</taxon>
        <taxon>Embryophyta</taxon>
        <taxon>Bryophyta</taxon>
        <taxon>Bryophytina</taxon>
        <taxon>Bryopsida</taxon>
        <taxon>Dicranidae</taxon>
        <taxon>Pseudoditrichales</taxon>
        <taxon>Ditrichaceae</taxon>
        <taxon>Ceratodon</taxon>
    </lineage>
</organism>
<dbReference type="EMBL" id="CM026426">
    <property type="protein sequence ID" value="KAG0571424.1"/>
    <property type="molecule type" value="Genomic_DNA"/>
</dbReference>
<gene>
    <name evidence="2" type="ORF">KC19_VG010400</name>
</gene>
<feature type="compositionally biased region" description="Polar residues" evidence="1">
    <location>
        <begin position="162"/>
        <end position="171"/>
    </location>
</feature>
<evidence type="ECO:0000256" key="1">
    <source>
        <dbReference type="SAM" id="MobiDB-lite"/>
    </source>
</evidence>
<dbReference type="AlphaFoldDB" id="A0A8T0HKW9"/>
<dbReference type="Proteomes" id="UP000822688">
    <property type="component" value="Chromosome V"/>
</dbReference>
<sequence>MSDSIGDSADVTVRLETQASSPDILHCGNGARSNRGQHESTFPTPLPHTASTVYVAASRPVNAVAGSPGSANTVMPDVNLNAPAASESMTPRPNNATRANPVASGGSLAPMRSPANHTKESPTGASLPRPLMSPTAPHGASAHSARTAGMVGSGQAGRPHVLSSSGGTSTYDVRRLNKNT</sequence>
<feature type="compositionally biased region" description="Polar residues" evidence="1">
    <location>
        <begin position="31"/>
        <end position="43"/>
    </location>
</feature>
<feature type="compositionally biased region" description="Polar residues" evidence="1">
    <location>
        <begin position="87"/>
        <end position="98"/>
    </location>
</feature>
<keyword evidence="3" id="KW-1185">Reference proteome</keyword>